<evidence type="ECO:0000259" key="2">
    <source>
        <dbReference type="Pfam" id="PF13276"/>
    </source>
</evidence>
<dbReference type="Pfam" id="PF13276">
    <property type="entry name" value="HTH_21"/>
    <property type="match status" value="1"/>
</dbReference>
<dbReference type="Proteomes" id="UP000069773">
    <property type="component" value="Unassembled WGS sequence"/>
</dbReference>
<evidence type="ECO:0000256" key="1">
    <source>
        <dbReference type="SAM" id="MobiDB-lite"/>
    </source>
</evidence>
<dbReference type="SUPFAM" id="SSF53098">
    <property type="entry name" value="Ribonuclease H-like"/>
    <property type="match status" value="1"/>
</dbReference>
<dbReference type="InterPro" id="IPR025948">
    <property type="entry name" value="HTH-like_dom"/>
</dbReference>
<dbReference type="PANTHER" id="PTHR46889:SF4">
    <property type="entry name" value="TRANSPOSASE INSO FOR INSERTION SEQUENCE ELEMENT IS911B-RELATED"/>
    <property type="match status" value="1"/>
</dbReference>
<feature type="compositionally biased region" description="Basic and acidic residues" evidence="1">
    <location>
        <begin position="226"/>
        <end position="239"/>
    </location>
</feature>
<comment type="caution">
    <text evidence="3">The sequence shown here is derived from an EMBL/GenBank/DDBJ whole genome shotgun (WGS) entry which is preliminary data.</text>
</comment>
<feature type="domain" description="HTH-like" evidence="2">
    <location>
        <begin position="55"/>
        <end position="94"/>
    </location>
</feature>
<dbReference type="EMBL" id="BCTA01000009">
    <property type="protein sequence ID" value="GAT07412.1"/>
    <property type="molecule type" value="Genomic_DNA"/>
</dbReference>
<proteinExistence type="predicted"/>
<gene>
    <name evidence="3" type="ORF">RMCN_0545</name>
</gene>
<sequence length="344" mass="38782">MPRAHRARLRNRPENLLRWLTRPPSARTLWDTVITEVLAGFYEPDEHGRRKPESLYGATKMWAHLQCQGIAVARCTVERLMWANGWHGITRRKKIRTTNADPTAARAADLVKRQFRVPAPNVLLVADFTYVRLSSGAFVYTALAVDAYAGRIVGWTCSASKEDRFVRQAIRHAAQLRLNEGNPLLATLFITAMQGLNTLLCGSGEPCAVRIGGLDRHGRGCLRQRSGGDDHRALQDRSRPRGLTVPARPPAPPGRRRTAHRRVGALVQHRPAHAPPGPHPTYRIRDHLLRYKHSRDQRLHTNNRCASNPRRFILPEDTTAASILDRLLHHASIVVTSGESYRMR</sequence>
<protein>
    <submittedName>
        <fullName evidence="3">Transposase</fullName>
    </submittedName>
</protein>
<keyword evidence="4" id="KW-1185">Reference proteome</keyword>
<accession>A0ABQ0KCZ4</accession>
<dbReference type="InterPro" id="IPR012337">
    <property type="entry name" value="RNaseH-like_sf"/>
</dbReference>
<dbReference type="InterPro" id="IPR050900">
    <property type="entry name" value="Transposase_IS3/IS150/IS904"/>
</dbReference>
<evidence type="ECO:0000313" key="4">
    <source>
        <dbReference type="Proteomes" id="UP000069773"/>
    </source>
</evidence>
<name>A0ABQ0KCZ4_MYCNV</name>
<organism evidence="3 4">
    <name type="scientific">Mycolicibacterium novocastrense</name>
    <name type="common">Mycobacterium novocastrense</name>
    <dbReference type="NCBI Taxonomy" id="59813"/>
    <lineage>
        <taxon>Bacteria</taxon>
        <taxon>Bacillati</taxon>
        <taxon>Actinomycetota</taxon>
        <taxon>Actinomycetes</taxon>
        <taxon>Mycobacteriales</taxon>
        <taxon>Mycobacteriaceae</taxon>
        <taxon>Mycolicibacterium</taxon>
    </lineage>
</organism>
<reference evidence="3 4" key="1">
    <citation type="journal article" date="2016" name="Genome Announc.">
        <title>Draft Genome Sequences of Five Rapidly Growing Mycobacterium Species, M. thermoresistibile, M. fortuitum subsp. acetamidolyticum, M. canariasense, M. brisbanense, and M. novocastrense.</title>
        <authorList>
            <person name="Katahira K."/>
            <person name="Ogura Y."/>
            <person name="Gotoh Y."/>
            <person name="Hayashi T."/>
        </authorList>
    </citation>
    <scope>NUCLEOTIDE SEQUENCE [LARGE SCALE GENOMIC DNA]</scope>
    <source>
        <strain evidence="3 4">JCM18114</strain>
    </source>
</reference>
<evidence type="ECO:0000313" key="3">
    <source>
        <dbReference type="EMBL" id="GAT07412.1"/>
    </source>
</evidence>
<dbReference type="PANTHER" id="PTHR46889">
    <property type="entry name" value="TRANSPOSASE INSF FOR INSERTION SEQUENCE IS3B-RELATED"/>
    <property type="match status" value="1"/>
</dbReference>
<feature type="region of interest" description="Disordered" evidence="1">
    <location>
        <begin position="220"/>
        <end position="258"/>
    </location>
</feature>